<dbReference type="EMBL" id="MAGO01000001">
    <property type="protein sequence ID" value="OCC16407.1"/>
    <property type="molecule type" value="Genomic_DNA"/>
</dbReference>
<reference evidence="14 15" key="1">
    <citation type="submission" date="2016-06" db="EMBL/GenBank/DDBJ databases">
        <title>Respiratory ammonification of nitrate coupled to the oxidation of elemental sulfur in deep-sea autotrophic thermophilic bacteria.</title>
        <authorList>
            <person name="Slobodkina G.B."/>
            <person name="Mardanov A.V."/>
            <person name="Ravin N.V."/>
            <person name="Frolova A.A."/>
            <person name="Viryasiv M.B."/>
            <person name="Chernyh N.A."/>
            <person name="Bonch-Osmolovskaya E.A."/>
            <person name="Slobodkin A.I."/>
        </authorList>
    </citation>
    <scope>NUCLEOTIDE SEQUENCE [LARGE SCALE GENOMIC DNA]</scope>
    <source>
        <strain evidence="14 15">S69</strain>
    </source>
</reference>
<comment type="catalytic activity">
    <reaction evidence="12">
        <text>tRNA(Cys) + L-cysteine + ATP = L-cysteinyl-tRNA(Cys) + AMP + diphosphate</text>
        <dbReference type="Rhea" id="RHEA:17773"/>
        <dbReference type="Rhea" id="RHEA-COMP:9661"/>
        <dbReference type="Rhea" id="RHEA-COMP:9679"/>
        <dbReference type="ChEBI" id="CHEBI:30616"/>
        <dbReference type="ChEBI" id="CHEBI:33019"/>
        <dbReference type="ChEBI" id="CHEBI:35235"/>
        <dbReference type="ChEBI" id="CHEBI:78442"/>
        <dbReference type="ChEBI" id="CHEBI:78517"/>
        <dbReference type="ChEBI" id="CHEBI:456215"/>
        <dbReference type="EC" id="6.1.1.16"/>
    </reaction>
</comment>
<dbReference type="HAMAP" id="MF_00041">
    <property type="entry name" value="Cys_tRNA_synth"/>
    <property type="match status" value="1"/>
</dbReference>
<dbReference type="Gene3D" id="3.40.50.620">
    <property type="entry name" value="HUPs"/>
    <property type="match status" value="1"/>
</dbReference>
<feature type="binding site" evidence="12">
    <location>
        <position position="234"/>
    </location>
    <ligand>
        <name>Zn(2+)</name>
        <dbReference type="ChEBI" id="CHEBI:29105"/>
    </ligand>
</feature>
<dbReference type="CDD" id="cd00672">
    <property type="entry name" value="CysRS_core"/>
    <property type="match status" value="1"/>
</dbReference>
<dbReference type="RefSeq" id="WP_067615573.1">
    <property type="nucleotide sequence ID" value="NZ_MAGO01000001.1"/>
</dbReference>
<keyword evidence="5 12" id="KW-0436">Ligase</keyword>
<dbReference type="GO" id="GO:0005524">
    <property type="term" value="F:ATP binding"/>
    <property type="evidence" value="ECO:0007669"/>
    <property type="project" value="UniProtKB-UniRule"/>
</dbReference>
<keyword evidence="15" id="KW-1185">Reference proteome</keyword>
<dbReference type="InterPro" id="IPR015803">
    <property type="entry name" value="Cys-tRNA-ligase"/>
</dbReference>
<dbReference type="PANTHER" id="PTHR10890:SF3">
    <property type="entry name" value="CYSTEINE--TRNA LIGASE, CYTOPLASMIC"/>
    <property type="match status" value="1"/>
</dbReference>
<dbReference type="Pfam" id="PF09190">
    <property type="entry name" value="DALR_2"/>
    <property type="match status" value="1"/>
</dbReference>
<protein>
    <recommendedName>
        <fullName evidence="12">Cysteine--tRNA ligase</fullName>
        <ecNumber evidence="12">6.1.1.16</ecNumber>
    </recommendedName>
    <alternativeName>
        <fullName evidence="12">Cysteinyl-tRNA synthetase</fullName>
        <shortName evidence="12">CysRS</shortName>
    </alternativeName>
</protein>
<evidence type="ECO:0000256" key="4">
    <source>
        <dbReference type="ARBA" id="ARBA00022490"/>
    </source>
</evidence>
<dbReference type="Pfam" id="PF23493">
    <property type="entry name" value="CysS_C"/>
    <property type="match status" value="1"/>
</dbReference>
<dbReference type="GO" id="GO:0005829">
    <property type="term" value="C:cytosol"/>
    <property type="evidence" value="ECO:0007669"/>
    <property type="project" value="TreeGrafter"/>
</dbReference>
<gene>
    <name evidence="12" type="primary">cysS</name>
    <name evidence="14" type="ORF">DBT_0224</name>
</gene>
<evidence type="ECO:0000256" key="5">
    <source>
        <dbReference type="ARBA" id="ARBA00022598"/>
    </source>
</evidence>
<dbReference type="InterPro" id="IPR009080">
    <property type="entry name" value="tRNAsynth_Ia_anticodon-bd"/>
</dbReference>
<feature type="binding site" evidence="12">
    <location>
        <position position="209"/>
    </location>
    <ligand>
        <name>Zn(2+)</name>
        <dbReference type="ChEBI" id="CHEBI:29105"/>
    </ligand>
</feature>
<comment type="caution">
    <text evidence="14">The sequence shown here is derived from an EMBL/GenBank/DDBJ whole genome shotgun (WGS) entry which is preliminary data.</text>
</comment>
<dbReference type="Gene3D" id="1.20.120.1910">
    <property type="entry name" value="Cysteine-tRNA ligase, C-terminal anti-codon recognition domain"/>
    <property type="match status" value="1"/>
</dbReference>
<keyword evidence="10 12" id="KW-0648">Protein biosynthesis</keyword>
<dbReference type="SUPFAM" id="SSF47323">
    <property type="entry name" value="Anticodon-binding domain of a subclass of class I aminoacyl-tRNA synthetases"/>
    <property type="match status" value="1"/>
</dbReference>
<proteinExistence type="inferred from homology"/>
<dbReference type="InterPro" id="IPR024909">
    <property type="entry name" value="Cys-tRNA/MSH_ligase"/>
</dbReference>
<name>A0A1B9F912_9BACT</name>
<dbReference type="SUPFAM" id="SSF52374">
    <property type="entry name" value="Nucleotidylyl transferase"/>
    <property type="match status" value="1"/>
</dbReference>
<keyword evidence="6 12" id="KW-0479">Metal-binding</keyword>
<dbReference type="InterPro" id="IPR032678">
    <property type="entry name" value="tRNA-synt_1_cat_dom"/>
</dbReference>
<keyword evidence="4 12" id="KW-0963">Cytoplasm</keyword>
<keyword evidence="8 12" id="KW-0862">Zinc</keyword>
<evidence type="ECO:0000256" key="10">
    <source>
        <dbReference type="ARBA" id="ARBA00022917"/>
    </source>
</evidence>
<dbReference type="NCBIfam" id="TIGR00435">
    <property type="entry name" value="cysS"/>
    <property type="match status" value="1"/>
</dbReference>
<dbReference type="Proteomes" id="UP000093080">
    <property type="component" value="Unassembled WGS sequence"/>
</dbReference>
<dbReference type="STRING" id="1156395.DBT_0224"/>
<keyword evidence="7 12" id="KW-0547">Nucleotide-binding</keyword>
<dbReference type="GO" id="GO:0008270">
    <property type="term" value="F:zinc ion binding"/>
    <property type="evidence" value="ECO:0007669"/>
    <property type="project" value="UniProtKB-UniRule"/>
</dbReference>
<dbReference type="Pfam" id="PF01406">
    <property type="entry name" value="tRNA-synt_1e"/>
    <property type="match status" value="1"/>
</dbReference>
<feature type="binding site" evidence="12">
    <location>
        <position position="29"/>
    </location>
    <ligand>
        <name>Zn(2+)</name>
        <dbReference type="ChEBI" id="CHEBI:29105"/>
    </ligand>
</feature>
<evidence type="ECO:0000256" key="12">
    <source>
        <dbReference type="HAMAP-Rule" id="MF_00041"/>
    </source>
</evidence>
<dbReference type="OrthoDB" id="9815130at2"/>
<evidence type="ECO:0000256" key="2">
    <source>
        <dbReference type="ARBA" id="ARBA00005594"/>
    </source>
</evidence>
<organism evidence="14 15">
    <name type="scientific">Dissulfuribacter thermophilus</name>
    <dbReference type="NCBI Taxonomy" id="1156395"/>
    <lineage>
        <taxon>Bacteria</taxon>
        <taxon>Pseudomonadati</taxon>
        <taxon>Thermodesulfobacteriota</taxon>
        <taxon>Dissulfuribacteria</taxon>
        <taxon>Dissulfuribacterales</taxon>
        <taxon>Dissulfuribacteraceae</taxon>
        <taxon>Dissulfuribacter</taxon>
    </lineage>
</organism>
<comment type="subcellular location">
    <subcellularLocation>
        <location evidence="1 12">Cytoplasm</location>
    </subcellularLocation>
</comment>
<dbReference type="GO" id="GO:0006423">
    <property type="term" value="P:cysteinyl-tRNA aminoacylation"/>
    <property type="evidence" value="ECO:0007669"/>
    <property type="project" value="UniProtKB-UniRule"/>
</dbReference>
<evidence type="ECO:0000256" key="11">
    <source>
        <dbReference type="ARBA" id="ARBA00023146"/>
    </source>
</evidence>
<evidence type="ECO:0000256" key="7">
    <source>
        <dbReference type="ARBA" id="ARBA00022741"/>
    </source>
</evidence>
<evidence type="ECO:0000313" key="14">
    <source>
        <dbReference type="EMBL" id="OCC16407.1"/>
    </source>
</evidence>
<dbReference type="PATRIC" id="fig|1156395.6.peg.226"/>
<feature type="short sequence motif" description="'HIGH' region" evidence="12">
    <location>
        <begin position="31"/>
        <end position="41"/>
    </location>
</feature>
<comment type="similarity">
    <text evidence="2 12">Belongs to the class-I aminoacyl-tRNA synthetase family.</text>
</comment>
<dbReference type="GO" id="GO:0004817">
    <property type="term" value="F:cysteine-tRNA ligase activity"/>
    <property type="evidence" value="ECO:0007669"/>
    <property type="project" value="UniProtKB-UniRule"/>
</dbReference>
<evidence type="ECO:0000256" key="8">
    <source>
        <dbReference type="ARBA" id="ARBA00022833"/>
    </source>
</evidence>
<evidence type="ECO:0000259" key="13">
    <source>
        <dbReference type="SMART" id="SM00840"/>
    </source>
</evidence>
<evidence type="ECO:0000256" key="3">
    <source>
        <dbReference type="ARBA" id="ARBA00011245"/>
    </source>
</evidence>
<feature type="domain" description="Cysteinyl-tRNA synthetase class Ia DALR" evidence="13">
    <location>
        <begin position="357"/>
        <end position="426"/>
    </location>
</feature>
<feature type="binding site" evidence="12">
    <location>
        <position position="238"/>
    </location>
    <ligand>
        <name>Zn(2+)</name>
        <dbReference type="ChEBI" id="CHEBI:29105"/>
    </ligand>
</feature>
<keyword evidence="9 12" id="KW-0067">ATP-binding</keyword>
<dbReference type="SMART" id="SM00840">
    <property type="entry name" value="DALR_2"/>
    <property type="match status" value="1"/>
</dbReference>
<dbReference type="InterPro" id="IPR015273">
    <property type="entry name" value="Cys-tRNA-synt_Ia_DALR"/>
</dbReference>
<evidence type="ECO:0000256" key="1">
    <source>
        <dbReference type="ARBA" id="ARBA00004496"/>
    </source>
</evidence>
<dbReference type="FunFam" id="3.40.50.620:FF:000009">
    <property type="entry name" value="Cysteine--tRNA ligase"/>
    <property type="match status" value="1"/>
</dbReference>
<evidence type="ECO:0000313" key="15">
    <source>
        <dbReference type="Proteomes" id="UP000093080"/>
    </source>
</evidence>
<comment type="cofactor">
    <cofactor evidence="12">
        <name>Zn(2+)</name>
        <dbReference type="ChEBI" id="CHEBI:29105"/>
    </cofactor>
    <text evidence="12">Binds 1 zinc ion per subunit.</text>
</comment>
<sequence>MAITVYSSHLKKKIPFSPIEEGKVRMYVCGITAYDRCHIGHARSAVVFDSIFRYLREKGFEVKFIRNFTDIDDKIINRAKEEGISPKELAEREIAHFYEDMDALGIERATFEPRATEHIPEIIALIETLIEKGHAYERGGDVYFRVRTFPQYGELSGRNIDELRAGARIDVGELKDDPLDFALWKGAKPGEPKWDSPWGEGRPGWHIECSAMSMKYLGNTLDIHGGGLDLIFPHHENEKAQSEAATGRPFVNYWLHNGFVTIKGEKMSKSLGNFITIKDILSEFHPEALRLFLLSKHYRSPLDYSPEALRENEAAISRCYYTLFEALDVIEAPVKKKRPIEGRAQDALRELEGVKQAFYSAMDDDFNTAKAVGHLFEGIRHLNTVIEEAKRRPSALYKDELQEALKTFSTIGKVLGILQEDPKEFLERRNISYLKSIGLTKEYVEDAIKRRELARKAKDWQTADSIRDELQSKGISLMDTPQGTRWRIEK</sequence>
<comment type="subunit">
    <text evidence="3 12">Monomer.</text>
</comment>
<accession>A0A1B9F912</accession>
<evidence type="ECO:0000256" key="6">
    <source>
        <dbReference type="ARBA" id="ARBA00022723"/>
    </source>
</evidence>
<evidence type="ECO:0000256" key="9">
    <source>
        <dbReference type="ARBA" id="ARBA00022840"/>
    </source>
</evidence>
<feature type="short sequence motif" description="'KMSKS' region" evidence="12">
    <location>
        <begin position="266"/>
        <end position="270"/>
    </location>
</feature>
<dbReference type="AlphaFoldDB" id="A0A1B9F912"/>
<keyword evidence="11 12" id="KW-0030">Aminoacyl-tRNA synthetase</keyword>
<dbReference type="InterPro" id="IPR014729">
    <property type="entry name" value="Rossmann-like_a/b/a_fold"/>
</dbReference>
<dbReference type="EC" id="6.1.1.16" evidence="12"/>
<dbReference type="InterPro" id="IPR056411">
    <property type="entry name" value="CysS_C"/>
</dbReference>
<feature type="binding site" evidence="12">
    <location>
        <position position="269"/>
    </location>
    <ligand>
        <name>ATP</name>
        <dbReference type="ChEBI" id="CHEBI:30616"/>
    </ligand>
</feature>
<dbReference type="PANTHER" id="PTHR10890">
    <property type="entry name" value="CYSTEINYL-TRNA SYNTHETASE"/>
    <property type="match status" value="1"/>
</dbReference>
<dbReference type="PRINTS" id="PR00983">
    <property type="entry name" value="TRNASYNTHCYS"/>
</dbReference>